<name>A0ABY3AEF2_9FLAO</name>
<evidence type="ECO:0000313" key="2">
    <source>
        <dbReference type="Proteomes" id="UP000315363"/>
    </source>
</evidence>
<organism evidence="1 2">
    <name type="scientific">Arenibacter algicola</name>
    <dbReference type="NCBI Taxonomy" id="616991"/>
    <lineage>
        <taxon>Bacteria</taxon>
        <taxon>Pseudomonadati</taxon>
        <taxon>Bacteroidota</taxon>
        <taxon>Flavobacteriia</taxon>
        <taxon>Flavobacteriales</taxon>
        <taxon>Flavobacteriaceae</taxon>
        <taxon>Arenibacter</taxon>
    </lineage>
</organism>
<reference evidence="1 2" key="1">
    <citation type="submission" date="2019-06" db="EMBL/GenBank/DDBJ databases">
        <title>A large-scale integrated study on North Sea by COGITO (Coastal Microbe Genomic &amp; Taxonomic Observatory).</title>
        <authorList>
            <person name="Teeling H."/>
        </authorList>
    </citation>
    <scope>NUCLEOTIDE SEQUENCE [LARGE SCALE GENOMIC DNA]</scope>
    <source>
        <strain evidence="1 2">MAR_2009_79</strain>
    </source>
</reference>
<dbReference type="Proteomes" id="UP000315363">
    <property type="component" value="Unassembled WGS sequence"/>
</dbReference>
<keyword evidence="2" id="KW-1185">Reference proteome</keyword>
<protein>
    <submittedName>
        <fullName evidence="1">Uncharacterized protein</fullName>
    </submittedName>
</protein>
<comment type="caution">
    <text evidence="1">The sequence shown here is derived from an EMBL/GenBank/DDBJ whole genome shotgun (WGS) entry which is preliminary data.</text>
</comment>
<dbReference type="EMBL" id="VHIF01000001">
    <property type="protein sequence ID" value="TQO39019.1"/>
    <property type="molecule type" value="Genomic_DNA"/>
</dbReference>
<evidence type="ECO:0000313" key="1">
    <source>
        <dbReference type="EMBL" id="TQO39019.1"/>
    </source>
</evidence>
<gene>
    <name evidence="1" type="ORF">GQ41_3687</name>
</gene>
<accession>A0ABY3AEF2</accession>
<sequence>MGTENDLYQSIYFKSISYIQFYVTIVTLEDLTKVIYGQGI</sequence>
<proteinExistence type="predicted"/>